<dbReference type="PANTHER" id="PTHR10885">
    <property type="entry name" value="ISOPENTENYL-DIPHOSPHATE DELTA-ISOMERASE"/>
    <property type="match status" value="1"/>
</dbReference>
<evidence type="ECO:0000256" key="2">
    <source>
        <dbReference type="ARBA" id="ARBA00007579"/>
    </source>
</evidence>
<dbReference type="EMBL" id="VDMA02000008">
    <property type="protein sequence ID" value="KAB8184079.1"/>
    <property type="molecule type" value="Genomic_DNA"/>
</dbReference>
<feature type="active site" evidence="10 11">
    <location>
        <position position="68"/>
    </location>
</feature>
<comment type="caution">
    <text evidence="13">The sequence shown here is derived from an EMBL/GenBank/DDBJ whole genome shotgun (WGS) entry which is preliminary data.</text>
</comment>
<evidence type="ECO:0000256" key="11">
    <source>
        <dbReference type="PIRSR" id="PIRSR018427-1"/>
    </source>
</evidence>
<evidence type="ECO:0000313" key="14">
    <source>
        <dbReference type="Proteomes" id="UP000313066"/>
    </source>
</evidence>
<evidence type="ECO:0000256" key="4">
    <source>
        <dbReference type="ARBA" id="ARBA00022490"/>
    </source>
</evidence>
<feature type="binding site" evidence="10">
    <location>
        <position position="88"/>
    </location>
    <ligand>
        <name>Mg(2+)</name>
        <dbReference type="ChEBI" id="CHEBI:18420"/>
    </ligand>
</feature>
<keyword evidence="6 10" id="KW-0460">Magnesium</keyword>
<evidence type="ECO:0000256" key="5">
    <source>
        <dbReference type="ARBA" id="ARBA00022723"/>
    </source>
</evidence>
<dbReference type="AlphaFoldDB" id="A0A5N6BUA9"/>
<dbReference type="SUPFAM" id="SSF55811">
    <property type="entry name" value="Nudix"/>
    <property type="match status" value="1"/>
</dbReference>
<comment type="similarity">
    <text evidence="2 10">Belongs to the IPP isomerase type 1 family.</text>
</comment>
<feature type="active site" evidence="10 11">
    <location>
        <position position="117"/>
    </location>
</feature>
<dbReference type="GO" id="GO:0046872">
    <property type="term" value="F:metal ion binding"/>
    <property type="evidence" value="ECO:0007669"/>
    <property type="project" value="UniProtKB-KW"/>
</dbReference>
<dbReference type="NCBIfam" id="TIGR02150">
    <property type="entry name" value="IPP_isom_1"/>
    <property type="match status" value="1"/>
</dbReference>
<dbReference type="Gene3D" id="3.90.79.10">
    <property type="entry name" value="Nucleoside Triphosphate Pyrophosphohydrolase"/>
    <property type="match status" value="1"/>
</dbReference>
<sequence>MTSQEHVVLLDGEGNSIGTAPKSTVHGADTPLHLAFSSYVFDHRGRVLLSRRAGSKLTWPDAWTNSCCGHPLPGESLSSAVIRRLGFELGLAVESVDLILPGFSYRAVMDNGTVENELCPVYRAVVTEEAAPNAEEVGEVRWEPWTSFAAEVMSGELDISPWARKQVPQLVALGPDPLAWPVADAAALPPAARPLASNH</sequence>
<dbReference type="EC" id="5.3.3.2" evidence="3 10"/>
<keyword evidence="5 10" id="KW-0479">Metal-binding</keyword>
<dbReference type="Pfam" id="PF00293">
    <property type="entry name" value="NUDIX"/>
    <property type="match status" value="1"/>
</dbReference>
<evidence type="ECO:0000256" key="7">
    <source>
        <dbReference type="ARBA" id="ARBA00023211"/>
    </source>
</evidence>
<comment type="pathway">
    <text evidence="1 10">Isoprenoid biosynthesis; dimethylallyl diphosphate biosynthesis; dimethylallyl diphosphate from isopentenyl diphosphate: step 1/1.</text>
</comment>
<accession>A0A5N6BUA9</accession>
<feature type="binding site" evidence="10">
    <location>
        <position position="33"/>
    </location>
    <ligand>
        <name>Mn(2+)</name>
        <dbReference type="ChEBI" id="CHEBI:29035"/>
    </ligand>
</feature>
<dbReference type="HAMAP" id="MF_00202">
    <property type="entry name" value="Idi"/>
    <property type="match status" value="1"/>
</dbReference>
<dbReference type="InterPro" id="IPR056375">
    <property type="entry name" value="Idi_bact"/>
</dbReference>
<dbReference type="UniPathway" id="UPA00059">
    <property type="reaction ID" value="UER00104"/>
</dbReference>
<comment type="subcellular location">
    <subcellularLocation>
        <location evidence="10">Cytoplasm</location>
    </subcellularLocation>
</comment>
<feature type="binding site" evidence="10">
    <location>
        <position position="117"/>
    </location>
    <ligand>
        <name>Mn(2+)</name>
        <dbReference type="ChEBI" id="CHEBI:29035"/>
    </ligand>
</feature>
<keyword evidence="14" id="KW-1185">Reference proteome</keyword>
<dbReference type="CDD" id="cd02885">
    <property type="entry name" value="NUDIX_IPP_Isomerase"/>
    <property type="match status" value="1"/>
</dbReference>
<dbReference type="RefSeq" id="WP_139575480.1">
    <property type="nucleotide sequence ID" value="NZ_VDMA02000008.1"/>
</dbReference>
<dbReference type="PANTHER" id="PTHR10885:SF0">
    <property type="entry name" value="ISOPENTENYL-DIPHOSPHATE DELTA-ISOMERASE"/>
    <property type="match status" value="1"/>
</dbReference>
<keyword evidence="8 10" id="KW-0414">Isoprene biosynthesis</keyword>
<reference evidence="13 14" key="1">
    <citation type="submission" date="2019-10" db="EMBL/GenBank/DDBJ databases">
        <title>Nonomuraea sp. nov., isolated from Phyllanthus amarus.</title>
        <authorList>
            <person name="Klykleung N."/>
            <person name="Tanasupawat S."/>
        </authorList>
    </citation>
    <scope>NUCLEOTIDE SEQUENCE [LARGE SCALE GENOMIC DNA]</scope>
    <source>
        <strain evidence="13 14">CR1-09</strain>
    </source>
</reference>
<evidence type="ECO:0000256" key="1">
    <source>
        <dbReference type="ARBA" id="ARBA00004826"/>
    </source>
</evidence>
<dbReference type="PROSITE" id="PS51462">
    <property type="entry name" value="NUDIX"/>
    <property type="match status" value="1"/>
</dbReference>
<proteinExistence type="inferred from homology"/>
<name>A0A5N6BUA9_9ACTN</name>
<comment type="cofactor">
    <cofactor evidence="10">
        <name>Mg(2+)</name>
        <dbReference type="ChEBI" id="CHEBI:18420"/>
    </cofactor>
    <text evidence="10">Binds 1 Mg(2+) ion per subunit. The magnesium ion binds only when substrate is bound.</text>
</comment>
<comment type="cofactor">
    <cofactor evidence="10">
        <name>Mn(2+)</name>
        <dbReference type="ChEBI" id="CHEBI:29035"/>
    </cofactor>
    <text evidence="10">Binds 1 Mn(2+) ion per subunit.</text>
</comment>
<feature type="binding site" evidence="10">
    <location>
        <position position="26"/>
    </location>
    <ligand>
        <name>Mn(2+)</name>
        <dbReference type="ChEBI" id="CHEBI:29035"/>
    </ligand>
</feature>
<dbReference type="InterPro" id="IPR011876">
    <property type="entry name" value="IsopentenylPP_isomerase_typ1"/>
</dbReference>
<feature type="binding site" evidence="10">
    <location>
        <position position="70"/>
    </location>
    <ligand>
        <name>Mn(2+)</name>
        <dbReference type="ChEBI" id="CHEBI:29035"/>
    </ligand>
</feature>
<evidence type="ECO:0000256" key="3">
    <source>
        <dbReference type="ARBA" id="ARBA00012057"/>
    </source>
</evidence>
<evidence type="ECO:0000256" key="8">
    <source>
        <dbReference type="ARBA" id="ARBA00023229"/>
    </source>
</evidence>
<evidence type="ECO:0000256" key="6">
    <source>
        <dbReference type="ARBA" id="ARBA00022842"/>
    </source>
</evidence>
<gene>
    <name evidence="10" type="primary">idi</name>
    <name evidence="13" type="ORF">FH610_017255</name>
</gene>
<dbReference type="PIRSF" id="PIRSF018427">
    <property type="entry name" value="Isopntndiph_ism"/>
    <property type="match status" value="1"/>
</dbReference>
<evidence type="ECO:0000313" key="13">
    <source>
        <dbReference type="EMBL" id="KAB8184079.1"/>
    </source>
</evidence>
<dbReference type="GO" id="GO:0005737">
    <property type="term" value="C:cytoplasm"/>
    <property type="evidence" value="ECO:0007669"/>
    <property type="project" value="UniProtKB-SubCell"/>
</dbReference>
<keyword evidence="4 10" id="KW-0963">Cytoplasm</keyword>
<comment type="catalytic activity">
    <reaction evidence="10">
        <text>isopentenyl diphosphate = dimethylallyl diphosphate</text>
        <dbReference type="Rhea" id="RHEA:23284"/>
        <dbReference type="ChEBI" id="CHEBI:57623"/>
        <dbReference type="ChEBI" id="CHEBI:128769"/>
        <dbReference type="EC" id="5.3.3.2"/>
    </reaction>
</comment>
<dbReference type="InterPro" id="IPR000086">
    <property type="entry name" value="NUDIX_hydrolase_dom"/>
</dbReference>
<dbReference type="GO" id="GO:0050992">
    <property type="term" value="P:dimethylallyl diphosphate biosynthetic process"/>
    <property type="evidence" value="ECO:0007669"/>
    <property type="project" value="UniProtKB-UniRule"/>
</dbReference>
<dbReference type="NCBIfam" id="NF002995">
    <property type="entry name" value="PRK03759.1"/>
    <property type="match status" value="1"/>
</dbReference>
<keyword evidence="9 10" id="KW-0413">Isomerase</keyword>
<evidence type="ECO:0000256" key="10">
    <source>
        <dbReference type="HAMAP-Rule" id="MF_00202"/>
    </source>
</evidence>
<protein>
    <recommendedName>
        <fullName evidence="3 10">Isopentenyl-diphosphate Delta-isomerase</fullName>
        <shortName evidence="10">IPP isomerase</shortName>
        <ecNumber evidence="3 10">5.3.3.2</ecNumber>
    </recommendedName>
    <alternativeName>
        <fullName evidence="10">IPP:DMAPP isomerase</fullName>
    </alternativeName>
    <alternativeName>
        <fullName evidence="10">Isopentenyl pyrophosphate isomerase</fullName>
    </alternativeName>
</protein>
<feature type="binding site" evidence="10">
    <location>
        <position position="115"/>
    </location>
    <ligand>
        <name>Mn(2+)</name>
        <dbReference type="ChEBI" id="CHEBI:29035"/>
    </ligand>
</feature>
<comment type="function">
    <text evidence="10">Catalyzes the 1,3-allylic rearrangement of the homoallylic substrate isopentenyl (IPP) to its highly electrophilic allylic isomer, dimethylallyl diphosphate (DMAPP).</text>
</comment>
<keyword evidence="7 10" id="KW-0464">Manganese</keyword>
<dbReference type="Proteomes" id="UP000313066">
    <property type="component" value="Unassembled WGS sequence"/>
</dbReference>
<dbReference type="GO" id="GO:0004452">
    <property type="term" value="F:isopentenyl-diphosphate delta-isomerase activity"/>
    <property type="evidence" value="ECO:0007669"/>
    <property type="project" value="UniProtKB-UniRule"/>
</dbReference>
<evidence type="ECO:0000256" key="9">
    <source>
        <dbReference type="ARBA" id="ARBA00023235"/>
    </source>
</evidence>
<organism evidence="13 14">
    <name type="scientific">Microbispora catharanthi</name>
    <dbReference type="NCBI Taxonomy" id="1712871"/>
    <lineage>
        <taxon>Bacteria</taxon>
        <taxon>Bacillati</taxon>
        <taxon>Actinomycetota</taxon>
        <taxon>Actinomycetes</taxon>
        <taxon>Streptosporangiales</taxon>
        <taxon>Streptosporangiaceae</taxon>
        <taxon>Microbispora</taxon>
    </lineage>
</organism>
<feature type="domain" description="Nudix hydrolase" evidence="12">
    <location>
        <begin position="31"/>
        <end position="165"/>
    </location>
</feature>
<dbReference type="InterPro" id="IPR015797">
    <property type="entry name" value="NUDIX_hydrolase-like_dom_sf"/>
</dbReference>
<evidence type="ECO:0000259" key="12">
    <source>
        <dbReference type="PROSITE" id="PS51462"/>
    </source>
</evidence>
<dbReference type="GO" id="GO:0008299">
    <property type="term" value="P:isoprenoid biosynthetic process"/>
    <property type="evidence" value="ECO:0007669"/>
    <property type="project" value="UniProtKB-UniRule"/>
</dbReference>